<feature type="non-terminal residue" evidence="6">
    <location>
        <position position="1"/>
    </location>
</feature>
<comment type="function">
    <text evidence="3">Usually encoded in the trnK tRNA gene intron. Probably assists in splicing its own and other chloroplast group II introns.</text>
</comment>
<dbReference type="InterPro" id="IPR024942">
    <property type="entry name" value="Maturase_MatK_N"/>
</dbReference>
<keyword evidence="4" id="KW-0472">Membrane</keyword>
<evidence type="ECO:0000256" key="3">
    <source>
        <dbReference type="RuleBase" id="RU004226"/>
    </source>
</evidence>
<reference evidence="6" key="1">
    <citation type="submission" date="2014-08" db="EMBL/GenBank/DDBJ databases">
        <title>A molecular phylogeny of eastern asian vittarioid ferns (Pteridaceae).</title>
        <authorList>
            <person name="Chen C.-W."/>
        </authorList>
    </citation>
    <scope>NUCLEOTIDE SEQUENCE</scope>
</reference>
<dbReference type="GO" id="GO:0006397">
    <property type="term" value="P:mRNA processing"/>
    <property type="evidence" value="ECO:0007669"/>
    <property type="project" value="UniProtKB-KW"/>
</dbReference>
<protein>
    <submittedName>
        <fullName evidence="6">MatK</fullName>
    </submittedName>
</protein>
<geneLocation type="chloroplast" evidence="6"/>
<dbReference type="EMBL" id="KM278226">
    <property type="protein sequence ID" value="AJA37517.1"/>
    <property type="molecule type" value="Genomic_DNA"/>
</dbReference>
<feature type="non-terminal residue" evidence="6">
    <location>
        <position position="292"/>
    </location>
</feature>
<gene>
    <name evidence="6" type="primary">matK</name>
</gene>
<dbReference type="PANTHER" id="PTHR34811:SF1">
    <property type="entry name" value="MATURASE K"/>
    <property type="match status" value="1"/>
</dbReference>
<keyword evidence="3 6" id="KW-0934">Plastid</keyword>
<dbReference type="AlphaFoldDB" id="A0A0A7RQZ8"/>
<keyword evidence="4" id="KW-0812">Transmembrane</keyword>
<keyword evidence="2" id="KW-0507">mRNA processing</keyword>
<dbReference type="PANTHER" id="PTHR34811">
    <property type="entry name" value="MATURASE K"/>
    <property type="match status" value="1"/>
</dbReference>
<feature type="domain" description="Maturase MatK N-terminal" evidence="5">
    <location>
        <begin position="25"/>
        <end position="246"/>
    </location>
</feature>
<evidence type="ECO:0000313" key="6">
    <source>
        <dbReference type="EMBL" id="AJA37517.1"/>
    </source>
</evidence>
<keyword evidence="4" id="KW-1133">Transmembrane helix</keyword>
<evidence type="ECO:0000259" key="5">
    <source>
        <dbReference type="Pfam" id="PF01824"/>
    </source>
</evidence>
<organism evidence="6">
    <name type="scientific">Vaginularia trichoidea</name>
    <dbReference type="NCBI Taxonomy" id="474354"/>
    <lineage>
        <taxon>Eukaryota</taxon>
        <taxon>Viridiplantae</taxon>
        <taxon>Streptophyta</taxon>
        <taxon>Embryophyta</taxon>
        <taxon>Tracheophyta</taxon>
        <taxon>Polypodiopsida</taxon>
        <taxon>Polypodiidae</taxon>
        <taxon>Polypodiales</taxon>
        <taxon>Pteridineae</taxon>
        <taxon>Pteridaceae</taxon>
        <taxon>Vittarioideae</taxon>
        <taxon>Vaginularia</taxon>
    </lineage>
</organism>
<sequence length="292" mass="35067">VKRLIGSIRHWDFLRKVHSNNLTTDLYLYPLMQLICIILSFLLPFQAVGYDSFIRLETSTSIHSIFFFLEDRFIRSNQLLNISFPHNFHLETIIRLFRVQIQDVSFLHLLRIVFSVENYFYRKTFYLYHGEQKRNLFHLIRNSYLLMIDSVLLIPWKNLFQLWIDSFLIVDALNIYRKEKHLLGCKFEVNPTGLVFSLNNRLAIHYARWTNMLFIAFHATGYFTKKWLSFFCILLRYHFHFRTNPKVQKLSLPSVKGILLLGYRLVVQIRFILVRINNQVGFSTTTFILRKL</sequence>
<evidence type="ECO:0000256" key="1">
    <source>
        <dbReference type="ARBA" id="ARBA00006621"/>
    </source>
</evidence>
<evidence type="ECO:0000256" key="2">
    <source>
        <dbReference type="ARBA" id="ARBA00022664"/>
    </source>
</evidence>
<dbReference type="Pfam" id="PF01824">
    <property type="entry name" value="MatK_N"/>
    <property type="match status" value="1"/>
</dbReference>
<proteinExistence type="inferred from homology"/>
<feature type="transmembrane region" description="Helical" evidence="4">
    <location>
        <begin position="26"/>
        <end position="45"/>
    </location>
</feature>
<dbReference type="GO" id="GO:0009507">
    <property type="term" value="C:chloroplast"/>
    <property type="evidence" value="ECO:0007669"/>
    <property type="project" value="InterPro"/>
</dbReference>
<dbReference type="InterPro" id="IPR002866">
    <property type="entry name" value="Maturase_MatK"/>
</dbReference>
<accession>A0A0A7RQZ8</accession>
<name>A0A0A7RQZ8_9MONI</name>
<comment type="similarity">
    <text evidence="1">Belongs to the intron maturase 2 family. MatK subfamily.</text>
</comment>
<keyword evidence="3 6" id="KW-0150">Chloroplast</keyword>
<evidence type="ECO:0000256" key="4">
    <source>
        <dbReference type="SAM" id="Phobius"/>
    </source>
</evidence>